<dbReference type="SUPFAM" id="SSF102198">
    <property type="entry name" value="Putative cyclase"/>
    <property type="match status" value="1"/>
</dbReference>
<dbReference type="AlphaFoldDB" id="A0A939QFD8"/>
<dbReference type="RefSeq" id="WP_208240522.1">
    <property type="nucleotide sequence ID" value="NZ_BAAAQU010000001.1"/>
</dbReference>
<protein>
    <submittedName>
        <fullName evidence="1">Cyclase family protein</fullName>
    </submittedName>
</protein>
<dbReference type="Gene3D" id="3.50.30.50">
    <property type="entry name" value="Putative cyclase"/>
    <property type="match status" value="1"/>
</dbReference>
<dbReference type="Proteomes" id="UP000668403">
    <property type="component" value="Unassembled WGS sequence"/>
</dbReference>
<name>A0A939QFD8_9MICO</name>
<organism evidence="1 2">
    <name type="scientific">Leucobacter tardus</name>
    <dbReference type="NCBI Taxonomy" id="501483"/>
    <lineage>
        <taxon>Bacteria</taxon>
        <taxon>Bacillati</taxon>
        <taxon>Actinomycetota</taxon>
        <taxon>Actinomycetes</taxon>
        <taxon>Micrococcales</taxon>
        <taxon>Microbacteriaceae</taxon>
        <taxon>Leucobacter</taxon>
    </lineage>
</organism>
<accession>A0A939QFD8</accession>
<evidence type="ECO:0000313" key="2">
    <source>
        <dbReference type="Proteomes" id="UP000668403"/>
    </source>
</evidence>
<dbReference type="Pfam" id="PF04199">
    <property type="entry name" value="Cyclase"/>
    <property type="match status" value="1"/>
</dbReference>
<dbReference type="GO" id="GO:0004061">
    <property type="term" value="F:arylformamidase activity"/>
    <property type="evidence" value="ECO:0007669"/>
    <property type="project" value="InterPro"/>
</dbReference>
<dbReference type="PANTHER" id="PTHR31118:SF12">
    <property type="entry name" value="CYCLASE-LIKE PROTEIN 2"/>
    <property type="match status" value="1"/>
</dbReference>
<dbReference type="EMBL" id="JAGFBF010000006">
    <property type="protein sequence ID" value="MBO2990916.1"/>
    <property type="molecule type" value="Genomic_DNA"/>
</dbReference>
<dbReference type="GO" id="GO:0019441">
    <property type="term" value="P:L-tryptophan catabolic process to kynurenine"/>
    <property type="evidence" value="ECO:0007669"/>
    <property type="project" value="InterPro"/>
</dbReference>
<reference evidence="1" key="1">
    <citation type="submission" date="2021-03" db="EMBL/GenBank/DDBJ databases">
        <title>Leucobacter chromiisoli sp. nov., isolated from chromium-containing soil of chemical plant.</title>
        <authorList>
            <person name="Xu Z."/>
        </authorList>
    </citation>
    <scope>NUCLEOTIDE SEQUENCE</scope>
    <source>
        <strain evidence="1">K 70/01</strain>
    </source>
</reference>
<keyword evidence="2" id="KW-1185">Reference proteome</keyword>
<dbReference type="InterPro" id="IPR037175">
    <property type="entry name" value="KFase_sf"/>
</dbReference>
<gene>
    <name evidence="1" type="ORF">J4H85_13010</name>
</gene>
<comment type="caution">
    <text evidence="1">The sequence shown here is derived from an EMBL/GenBank/DDBJ whole genome shotgun (WGS) entry which is preliminary data.</text>
</comment>
<evidence type="ECO:0000313" key="1">
    <source>
        <dbReference type="EMBL" id="MBO2990916.1"/>
    </source>
</evidence>
<sequence length="219" mass="22668">MRLIDLTQPITSGMPVYPGDPAVTISSALTVEADGVAVTRLDLGSHTGTHIDAPAHSISGGSTVDELPLTLLIGQAAVLHCTATTGPTITHADLVGGVPDTLPEIVCIATGWDRHFGSVQMESHPGLSIALVEMLWARGARVLGVDMLSPDPTRPSSGAALEVHEYWLGRGGVIVENLTSLTTLPGSVEISLLPLNIRGIDGSPVRAVAKLADTEARPA</sequence>
<proteinExistence type="predicted"/>
<dbReference type="PANTHER" id="PTHR31118">
    <property type="entry name" value="CYCLASE-LIKE PROTEIN 2"/>
    <property type="match status" value="1"/>
</dbReference>
<dbReference type="InterPro" id="IPR007325">
    <property type="entry name" value="KFase/CYL"/>
</dbReference>